<dbReference type="CDD" id="cd00093">
    <property type="entry name" value="HTH_XRE"/>
    <property type="match status" value="1"/>
</dbReference>
<dbReference type="InterPro" id="IPR001387">
    <property type="entry name" value="Cro/C1-type_HTH"/>
</dbReference>
<gene>
    <name evidence="1" type="ORF">GD627_00445</name>
</gene>
<dbReference type="RefSeq" id="WP_152270919.1">
    <property type="nucleotide sequence ID" value="NZ_VTFX01000001.1"/>
</dbReference>
<accession>A0A5N6MRQ2</accession>
<evidence type="ECO:0000313" key="2">
    <source>
        <dbReference type="Proteomes" id="UP000326852"/>
    </source>
</evidence>
<keyword evidence="2" id="KW-1185">Reference proteome</keyword>
<dbReference type="EMBL" id="VTFX01000001">
    <property type="protein sequence ID" value="KAD4059617.1"/>
    <property type="molecule type" value="Genomic_DNA"/>
</dbReference>
<reference evidence="1 2" key="1">
    <citation type="submission" date="2019-08" db="EMBL/GenBank/DDBJ databases">
        <title>Arthrobacter sp. nov., isolated from plateau pika and Tibetan wild ass.</title>
        <authorList>
            <person name="Ge Y."/>
        </authorList>
    </citation>
    <scope>NUCLEOTIDE SEQUENCE [LARGE SCALE GENOMIC DNA]</scope>
    <source>
        <strain evidence="1 2">785</strain>
    </source>
</reference>
<protein>
    <submittedName>
        <fullName evidence="1">Uncharacterized protein</fullName>
    </submittedName>
</protein>
<evidence type="ECO:0000313" key="1">
    <source>
        <dbReference type="EMBL" id="KAD4059617.1"/>
    </source>
</evidence>
<sequence length="241" mass="26230">MAVSARSFQNWRTAAAPGESNADLCRRTGIKRSTLGQQIVRGKVSEDTVVRVARAYGKNPVEALSDFEEYSDLLGGPWRPSAAELLSQVSYICILQMILHRSQPTDRQDYPDLVRFPHANAIRSWFEAVDPGDLRQRLSAATGVAPQNISAQLLAGRLAPELAVEAARLAGVSLTGGLVATGLITSDEAGWPQDGQLAALRALSDSELVFLARDRLDGVGKQIRKFEHDQENELLLLENLG</sequence>
<dbReference type="AlphaFoldDB" id="A0A5N6MRQ2"/>
<dbReference type="Proteomes" id="UP000326852">
    <property type="component" value="Unassembled WGS sequence"/>
</dbReference>
<organism evidence="1 2">
    <name type="scientific">Arthrobacter yangruifuii</name>
    <dbReference type="NCBI Taxonomy" id="2606616"/>
    <lineage>
        <taxon>Bacteria</taxon>
        <taxon>Bacillati</taxon>
        <taxon>Actinomycetota</taxon>
        <taxon>Actinomycetes</taxon>
        <taxon>Micrococcales</taxon>
        <taxon>Micrococcaceae</taxon>
        <taxon>Arthrobacter</taxon>
    </lineage>
</organism>
<comment type="caution">
    <text evidence="1">The sequence shown here is derived from an EMBL/GenBank/DDBJ whole genome shotgun (WGS) entry which is preliminary data.</text>
</comment>
<name>A0A5N6MRQ2_9MICC</name>
<proteinExistence type="predicted"/>